<feature type="transmembrane region" description="Helical" evidence="1">
    <location>
        <begin position="115"/>
        <end position="137"/>
    </location>
</feature>
<keyword evidence="1" id="KW-0472">Membrane</keyword>
<dbReference type="PIRSF" id="PIRSF026166">
    <property type="entry name" value="UCP026166"/>
    <property type="match status" value="1"/>
</dbReference>
<sequence length="362" mass="38885">MMSDNAHQFNAKPKKRKHAAMSRFLPDRFTMMLVATVIIASFLPVSGDAADYFGIATKCAIALLFFLHGARLSRDVVIAGILHWRLHLVILFVTFGLFPLIGVGLGYIPQSILPAPLYMGVLFLCVLPSTVQSSIAFTSMAGGNVPAAICSASASNIFGMFLTPLLVGLLFTVGGHGGGFSLDAFGQIFLQLLAPFIVGQALQPWIGDWIRARKKLLAPVDRGSILMVVYLAFSEAVIEGIWHQFTLRDIGVVIGIDIALLAVVLCITMFGSRLLGFNKEDEITITFCGSKKSLASGVPMAGAIFAGQSIGAIVLPLMLFHQIQLMACAVIAQRYASKAKKIETQKTAEIALAPEQTKTALQ</sequence>
<dbReference type="Proteomes" id="UP000187891">
    <property type="component" value="Unassembled WGS sequence"/>
</dbReference>
<name>A0A1R3TS23_9HYPH</name>
<feature type="transmembrane region" description="Helical" evidence="1">
    <location>
        <begin position="49"/>
        <end position="67"/>
    </location>
</feature>
<evidence type="ECO:0000313" key="3">
    <source>
        <dbReference type="Proteomes" id="UP000187891"/>
    </source>
</evidence>
<accession>A0A1R3TS23</accession>
<feature type="transmembrane region" description="Helical" evidence="1">
    <location>
        <begin position="88"/>
        <end position="109"/>
    </location>
</feature>
<dbReference type="InterPro" id="IPR016833">
    <property type="entry name" value="Put_Na-Bile_cotransptr"/>
</dbReference>
<feature type="transmembrane region" description="Helical" evidence="1">
    <location>
        <begin position="24"/>
        <end position="43"/>
    </location>
</feature>
<feature type="transmembrane region" description="Helical" evidence="1">
    <location>
        <begin position="149"/>
        <end position="172"/>
    </location>
</feature>
<keyword evidence="1" id="KW-0812">Transmembrane</keyword>
<protein>
    <submittedName>
        <fullName evidence="2">Sodium Bile acid symporter family protein</fullName>
    </submittedName>
</protein>
<dbReference type="PANTHER" id="PTHR18640">
    <property type="entry name" value="SOLUTE CARRIER FAMILY 10 MEMBER 7"/>
    <property type="match status" value="1"/>
</dbReference>
<organism evidence="2 3">
    <name type="scientific">Agrobacterium rosae</name>
    <dbReference type="NCBI Taxonomy" id="1972867"/>
    <lineage>
        <taxon>Bacteria</taxon>
        <taxon>Pseudomonadati</taxon>
        <taxon>Pseudomonadota</taxon>
        <taxon>Alphaproteobacteria</taxon>
        <taxon>Hyphomicrobiales</taxon>
        <taxon>Rhizobiaceae</taxon>
        <taxon>Rhizobium/Agrobacterium group</taxon>
        <taxon>Agrobacterium</taxon>
    </lineage>
</organism>
<dbReference type="InterPro" id="IPR038770">
    <property type="entry name" value="Na+/solute_symporter_sf"/>
</dbReference>
<feature type="transmembrane region" description="Helical" evidence="1">
    <location>
        <begin position="250"/>
        <end position="272"/>
    </location>
</feature>
<evidence type="ECO:0000313" key="2">
    <source>
        <dbReference type="EMBL" id="SCX25691.1"/>
    </source>
</evidence>
<dbReference type="STRING" id="1907666.DSM25559_2727"/>
<feature type="transmembrane region" description="Helical" evidence="1">
    <location>
        <begin position="184"/>
        <end position="202"/>
    </location>
</feature>
<feature type="transmembrane region" description="Helical" evidence="1">
    <location>
        <begin position="319"/>
        <end position="336"/>
    </location>
</feature>
<reference evidence="3" key="1">
    <citation type="submission" date="2016-10" db="EMBL/GenBank/DDBJ databases">
        <authorList>
            <person name="Wibberg D."/>
        </authorList>
    </citation>
    <scope>NUCLEOTIDE SEQUENCE [LARGE SCALE GENOMIC DNA]</scope>
</reference>
<dbReference type="Gene3D" id="1.20.1530.20">
    <property type="match status" value="1"/>
</dbReference>
<gene>
    <name evidence="2" type="ORF">DSM25559_2727</name>
</gene>
<keyword evidence="1" id="KW-1133">Transmembrane helix</keyword>
<dbReference type="Pfam" id="PF13593">
    <property type="entry name" value="SBF_like"/>
    <property type="match status" value="1"/>
</dbReference>
<proteinExistence type="predicted"/>
<dbReference type="EMBL" id="FMUE01000006">
    <property type="protein sequence ID" value="SCX25691.1"/>
    <property type="molecule type" value="Genomic_DNA"/>
</dbReference>
<dbReference type="AlphaFoldDB" id="A0A1R3TS23"/>
<dbReference type="GO" id="GO:0005886">
    <property type="term" value="C:plasma membrane"/>
    <property type="evidence" value="ECO:0007669"/>
    <property type="project" value="TreeGrafter"/>
</dbReference>
<dbReference type="PANTHER" id="PTHR18640:SF5">
    <property type="entry name" value="SODIUM_BILE ACID COTRANSPORTER 7"/>
    <property type="match status" value="1"/>
</dbReference>
<evidence type="ECO:0000256" key="1">
    <source>
        <dbReference type="SAM" id="Phobius"/>
    </source>
</evidence>